<sequence>MPDEEIAEEGVATPLDTTVQDPLLREILADNQTADAPQEEQQPTLAEAEAVDCVVIGLGAGGAPLLARLAQAGLKVVALEAGPWHKPETDFATDEQAQDFLFWNDERLAAGGTPLAMGRNNSGTGVGGSTLHYTAYTPRPLPDDLTLKTDFGVGEDWPLTYDDLAPYFEEVEQFIGVSGPTPYPWGPSRPKGYPMAPLPLNSAAQLMMRGAEKMGIRTSPAANAALSAPFFQEGVGWRQACTNRGFCQAGCSNGAKSSMDVTYIPLAVKYGADIRPDSYVTEIERNAQGLVSAVVYTQNDQTHRIACKHLFLCAGAVETPRLLLLNELALTSGQVGRNLMAHTGIQVWGTFPEEVRPTKGIPGGLISQDTHRPEGADFVGGYLLQSIGVMPVTFAGQTARGRKLWGKALRDYMQQFNHIAGINILGDCLPHADNYLELSDELDGKQVRKPRIHFTAQENEVRMTAHAEKTMRDIWAAAGATDIWSFDRYAHVIGTARMGLSGDDAVVDRDGRAFDVPNLYISDNSTFPSALSVNPALTIMALSLRTADKFLASLK</sequence>
<accession>A0ABW4QW74</accession>
<evidence type="ECO:0000259" key="6">
    <source>
        <dbReference type="Pfam" id="PF05199"/>
    </source>
</evidence>
<evidence type="ECO:0000313" key="8">
    <source>
        <dbReference type="Proteomes" id="UP001597197"/>
    </source>
</evidence>
<organism evidence="7 8">
    <name type="scientific">Hymenobacter bucti</name>
    <dbReference type="NCBI Taxonomy" id="1844114"/>
    <lineage>
        <taxon>Bacteria</taxon>
        <taxon>Pseudomonadati</taxon>
        <taxon>Bacteroidota</taxon>
        <taxon>Cytophagia</taxon>
        <taxon>Cytophagales</taxon>
        <taxon>Hymenobacteraceae</taxon>
        <taxon>Hymenobacter</taxon>
    </lineage>
</organism>
<dbReference type="InterPro" id="IPR007867">
    <property type="entry name" value="GMC_OxRtase_C"/>
</dbReference>
<comment type="similarity">
    <text evidence="1">Belongs to the GMC oxidoreductase family.</text>
</comment>
<protein>
    <submittedName>
        <fullName evidence="7">GMC family oxidoreductase</fullName>
    </submittedName>
</protein>
<dbReference type="Proteomes" id="UP001597197">
    <property type="component" value="Unassembled WGS sequence"/>
</dbReference>
<reference evidence="8" key="1">
    <citation type="journal article" date="2019" name="Int. J. Syst. Evol. Microbiol.">
        <title>The Global Catalogue of Microorganisms (GCM) 10K type strain sequencing project: providing services to taxonomists for standard genome sequencing and annotation.</title>
        <authorList>
            <consortium name="The Broad Institute Genomics Platform"/>
            <consortium name="The Broad Institute Genome Sequencing Center for Infectious Disease"/>
            <person name="Wu L."/>
            <person name="Ma J."/>
        </authorList>
    </citation>
    <scope>NUCLEOTIDE SEQUENCE [LARGE SCALE GENOMIC DNA]</scope>
    <source>
        <strain evidence="8">CGMCC 1.15795</strain>
    </source>
</reference>
<dbReference type="Pfam" id="PF05199">
    <property type="entry name" value="GMC_oxred_C"/>
    <property type="match status" value="1"/>
</dbReference>
<keyword evidence="3" id="KW-0274">FAD</keyword>
<proteinExistence type="inferred from homology"/>
<dbReference type="PANTHER" id="PTHR46056:SF12">
    <property type="entry name" value="LONG-CHAIN-ALCOHOL OXIDASE"/>
    <property type="match status" value="1"/>
</dbReference>
<dbReference type="Gene3D" id="3.50.50.60">
    <property type="entry name" value="FAD/NAD(P)-binding domain"/>
    <property type="match status" value="3"/>
</dbReference>
<dbReference type="RefSeq" id="WP_382314979.1">
    <property type="nucleotide sequence ID" value="NZ_JBHUFD010000005.1"/>
</dbReference>
<keyword evidence="2" id="KW-0285">Flavoprotein</keyword>
<evidence type="ECO:0000256" key="2">
    <source>
        <dbReference type="ARBA" id="ARBA00022630"/>
    </source>
</evidence>
<keyword evidence="8" id="KW-1185">Reference proteome</keyword>
<dbReference type="SUPFAM" id="SSF51905">
    <property type="entry name" value="FAD/NAD(P)-binding domain"/>
    <property type="match status" value="1"/>
</dbReference>
<dbReference type="PANTHER" id="PTHR46056">
    <property type="entry name" value="LONG-CHAIN-ALCOHOL OXIDASE"/>
    <property type="match status" value="1"/>
</dbReference>
<name>A0ABW4QW74_9BACT</name>
<evidence type="ECO:0000259" key="5">
    <source>
        <dbReference type="Pfam" id="PF00732"/>
    </source>
</evidence>
<evidence type="ECO:0000256" key="1">
    <source>
        <dbReference type="ARBA" id="ARBA00010790"/>
    </source>
</evidence>
<comment type="caution">
    <text evidence="7">The sequence shown here is derived from an EMBL/GenBank/DDBJ whole genome shotgun (WGS) entry which is preliminary data.</text>
</comment>
<dbReference type="SUPFAM" id="SSF54373">
    <property type="entry name" value="FAD-linked reductases, C-terminal domain"/>
    <property type="match status" value="1"/>
</dbReference>
<feature type="domain" description="Glucose-methanol-choline oxidoreductase C-terminal" evidence="6">
    <location>
        <begin position="430"/>
        <end position="542"/>
    </location>
</feature>
<gene>
    <name evidence="7" type="ORF">ACFSDX_15160</name>
</gene>
<evidence type="ECO:0000313" key="7">
    <source>
        <dbReference type="EMBL" id="MFD1873784.1"/>
    </source>
</evidence>
<dbReference type="InterPro" id="IPR000172">
    <property type="entry name" value="GMC_OxRdtase_N"/>
</dbReference>
<evidence type="ECO:0000256" key="4">
    <source>
        <dbReference type="ARBA" id="ARBA00023002"/>
    </source>
</evidence>
<evidence type="ECO:0000256" key="3">
    <source>
        <dbReference type="ARBA" id="ARBA00022827"/>
    </source>
</evidence>
<dbReference type="EMBL" id="JBHUFD010000005">
    <property type="protein sequence ID" value="MFD1873784.1"/>
    <property type="molecule type" value="Genomic_DNA"/>
</dbReference>
<feature type="domain" description="Glucose-methanol-choline oxidoreductase N-terminal" evidence="5">
    <location>
        <begin position="123"/>
        <end position="343"/>
    </location>
</feature>
<keyword evidence="4" id="KW-0560">Oxidoreductase</keyword>
<dbReference type="InterPro" id="IPR036188">
    <property type="entry name" value="FAD/NAD-bd_sf"/>
</dbReference>
<dbReference type="Pfam" id="PF00732">
    <property type="entry name" value="GMC_oxred_N"/>
    <property type="match status" value="1"/>
</dbReference>